<protein>
    <submittedName>
        <fullName evidence="2">Uncharacterized protein</fullName>
    </submittedName>
</protein>
<proteinExistence type="predicted"/>
<evidence type="ECO:0000313" key="3">
    <source>
        <dbReference type="Proteomes" id="UP001215151"/>
    </source>
</evidence>
<comment type="caution">
    <text evidence="2">The sequence shown here is derived from an EMBL/GenBank/DDBJ whole genome shotgun (WGS) entry which is preliminary data.</text>
</comment>
<sequence>MQERCINRPINPSSASHDGAFESLPPRPSTTLAPSGSSTNIATAALGVSPLSLIVLHPASLPSLYSLPTRFRLPRRSPPPLLPLAPPPTRSKHTVLSPSSLSFLAIYPPTSKREQAS</sequence>
<dbReference type="AlphaFoldDB" id="A0AAD7TSM8"/>
<feature type="region of interest" description="Disordered" evidence="1">
    <location>
        <begin position="72"/>
        <end position="95"/>
    </location>
</feature>
<name>A0AAD7TSM8_9APHY</name>
<keyword evidence="3" id="KW-1185">Reference proteome</keyword>
<dbReference type="Proteomes" id="UP001215151">
    <property type="component" value="Unassembled WGS sequence"/>
</dbReference>
<dbReference type="EMBL" id="JAPEVG010000199">
    <property type="protein sequence ID" value="KAJ8474090.1"/>
    <property type="molecule type" value="Genomic_DNA"/>
</dbReference>
<reference evidence="2" key="1">
    <citation type="submission" date="2022-11" db="EMBL/GenBank/DDBJ databases">
        <title>Genome Sequence of Cubamyces cubensis.</title>
        <authorList>
            <person name="Buettner E."/>
        </authorList>
    </citation>
    <scope>NUCLEOTIDE SEQUENCE</scope>
    <source>
        <strain evidence="2">MPL-01</strain>
    </source>
</reference>
<evidence type="ECO:0000313" key="2">
    <source>
        <dbReference type="EMBL" id="KAJ8474090.1"/>
    </source>
</evidence>
<feature type="region of interest" description="Disordered" evidence="1">
    <location>
        <begin position="1"/>
        <end position="37"/>
    </location>
</feature>
<gene>
    <name evidence="2" type="ORF">ONZ51_g7443</name>
</gene>
<feature type="compositionally biased region" description="Pro residues" evidence="1">
    <location>
        <begin position="76"/>
        <end position="89"/>
    </location>
</feature>
<organism evidence="2 3">
    <name type="scientific">Trametes cubensis</name>
    <dbReference type="NCBI Taxonomy" id="1111947"/>
    <lineage>
        <taxon>Eukaryota</taxon>
        <taxon>Fungi</taxon>
        <taxon>Dikarya</taxon>
        <taxon>Basidiomycota</taxon>
        <taxon>Agaricomycotina</taxon>
        <taxon>Agaricomycetes</taxon>
        <taxon>Polyporales</taxon>
        <taxon>Polyporaceae</taxon>
        <taxon>Trametes</taxon>
    </lineage>
</organism>
<evidence type="ECO:0000256" key="1">
    <source>
        <dbReference type="SAM" id="MobiDB-lite"/>
    </source>
</evidence>
<accession>A0AAD7TSM8</accession>